<dbReference type="Gene3D" id="1.20.5.1030">
    <property type="entry name" value="Preprotein translocase secy subunit"/>
    <property type="match status" value="1"/>
</dbReference>
<dbReference type="GO" id="GO:0008320">
    <property type="term" value="F:protein transmembrane transporter activity"/>
    <property type="evidence" value="ECO:0007669"/>
    <property type="project" value="UniProtKB-UniRule"/>
</dbReference>
<dbReference type="InterPro" id="IPR001901">
    <property type="entry name" value="Translocase_SecE/Sec61-g"/>
</dbReference>
<dbReference type="GO" id="GO:0009306">
    <property type="term" value="P:protein secretion"/>
    <property type="evidence" value="ECO:0007669"/>
    <property type="project" value="UniProtKB-UniRule"/>
</dbReference>
<comment type="caution">
    <text evidence="11">The sequence shown here is derived from an EMBL/GenBank/DDBJ whole genome shotgun (WGS) entry which is preliminary data.</text>
</comment>
<dbReference type="PANTHER" id="PTHR33910:SF1">
    <property type="entry name" value="PROTEIN TRANSLOCASE SUBUNIT SECE"/>
    <property type="match status" value="1"/>
</dbReference>
<feature type="transmembrane region" description="Helical" evidence="9">
    <location>
        <begin position="99"/>
        <end position="127"/>
    </location>
</feature>
<evidence type="ECO:0000256" key="5">
    <source>
        <dbReference type="ARBA" id="ARBA00022927"/>
    </source>
</evidence>
<dbReference type="GO" id="GO:0065002">
    <property type="term" value="P:intracellular protein transmembrane transport"/>
    <property type="evidence" value="ECO:0007669"/>
    <property type="project" value="UniProtKB-UniRule"/>
</dbReference>
<accession>A0A916Z0E7</accession>
<comment type="subcellular location">
    <subcellularLocation>
        <location evidence="9">Cell membrane</location>
        <topology evidence="9">Single-pass membrane protein</topology>
    </subcellularLocation>
    <subcellularLocation>
        <location evidence="1">Membrane</location>
    </subcellularLocation>
</comment>
<evidence type="ECO:0000256" key="2">
    <source>
        <dbReference type="ARBA" id="ARBA00022448"/>
    </source>
</evidence>
<dbReference type="Pfam" id="PF00584">
    <property type="entry name" value="SecE"/>
    <property type="match status" value="1"/>
</dbReference>
<comment type="similarity">
    <text evidence="9">Belongs to the SecE/SEC61-gamma family.</text>
</comment>
<dbReference type="InterPro" id="IPR005807">
    <property type="entry name" value="SecE_bac"/>
</dbReference>
<reference evidence="11" key="2">
    <citation type="submission" date="2020-09" db="EMBL/GenBank/DDBJ databases">
        <authorList>
            <person name="Sun Q."/>
            <person name="Zhou Y."/>
        </authorList>
    </citation>
    <scope>NUCLEOTIDE SEQUENCE</scope>
    <source>
        <strain evidence="11">CGMCC 1.15360</strain>
    </source>
</reference>
<keyword evidence="6 9" id="KW-1133">Transmembrane helix</keyword>
<keyword evidence="7 9" id="KW-0811">Translocation</keyword>
<comment type="function">
    <text evidence="9">Essential subunit of the Sec protein translocation channel SecYEG. Clamps together the 2 halves of SecY. May contact the channel plug during translocation.</text>
</comment>
<organism evidence="11 12">
    <name type="scientific">Croceicoccus mobilis</name>
    <dbReference type="NCBI Taxonomy" id="1703339"/>
    <lineage>
        <taxon>Bacteria</taxon>
        <taxon>Pseudomonadati</taxon>
        <taxon>Pseudomonadota</taxon>
        <taxon>Alphaproteobacteria</taxon>
        <taxon>Sphingomonadales</taxon>
        <taxon>Erythrobacteraceae</taxon>
        <taxon>Croceicoccus</taxon>
    </lineage>
</organism>
<proteinExistence type="inferred from homology"/>
<reference evidence="11" key="1">
    <citation type="journal article" date="2014" name="Int. J. Syst. Evol. Microbiol.">
        <title>Complete genome sequence of Corynebacterium casei LMG S-19264T (=DSM 44701T), isolated from a smear-ripened cheese.</title>
        <authorList>
            <consortium name="US DOE Joint Genome Institute (JGI-PGF)"/>
            <person name="Walter F."/>
            <person name="Albersmeier A."/>
            <person name="Kalinowski J."/>
            <person name="Ruckert C."/>
        </authorList>
    </citation>
    <scope>NUCLEOTIDE SEQUENCE</scope>
    <source>
        <strain evidence="11">CGMCC 1.15360</strain>
    </source>
</reference>
<evidence type="ECO:0000256" key="1">
    <source>
        <dbReference type="ARBA" id="ARBA00004370"/>
    </source>
</evidence>
<dbReference type="GO" id="GO:0005886">
    <property type="term" value="C:plasma membrane"/>
    <property type="evidence" value="ECO:0007669"/>
    <property type="project" value="UniProtKB-SubCell"/>
</dbReference>
<evidence type="ECO:0000313" key="12">
    <source>
        <dbReference type="Proteomes" id="UP000612349"/>
    </source>
</evidence>
<dbReference type="PANTHER" id="PTHR33910">
    <property type="entry name" value="PROTEIN TRANSLOCASE SUBUNIT SECE"/>
    <property type="match status" value="1"/>
</dbReference>
<sequence length="130" mass="14272">MHTLAHGCVRGYVRRCFQSSGYLNAVSDPGWSGDEPMAKKLLKNRNRFMAKTPEPKQAAPAKSAPAKKKTSPAEFINQVRAEGSKVVWPTWGETAQTSIFVGIMVLILSLFFLGIDTAFGAIMQWLLSLA</sequence>
<evidence type="ECO:0000256" key="9">
    <source>
        <dbReference type="HAMAP-Rule" id="MF_00422"/>
    </source>
</evidence>
<evidence type="ECO:0000256" key="3">
    <source>
        <dbReference type="ARBA" id="ARBA00022475"/>
    </source>
</evidence>
<evidence type="ECO:0000256" key="6">
    <source>
        <dbReference type="ARBA" id="ARBA00022989"/>
    </source>
</evidence>
<dbReference type="InterPro" id="IPR038379">
    <property type="entry name" value="SecE_sf"/>
</dbReference>
<evidence type="ECO:0000256" key="4">
    <source>
        <dbReference type="ARBA" id="ARBA00022692"/>
    </source>
</evidence>
<dbReference type="NCBIfam" id="TIGR00964">
    <property type="entry name" value="secE_bact"/>
    <property type="match status" value="1"/>
</dbReference>
<feature type="compositionally biased region" description="Low complexity" evidence="10">
    <location>
        <begin position="55"/>
        <end position="64"/>
    </location>
</feature>
<gene>
    <name evidence="9" type="primary">secE</name>
    <name evidence="11" type="ORF">GCM10010990_20150</name>
</gene>
<protein>
    <recommendedName>
        <fullName evidence="9">Protein translocase subunit SecE</fullName>
    </recommendedName>
</protein>
<evidence type="ECO:0000256" key="7">
    <source>
        <dbReference type="ARBA" id="ARBA00023010"/>
    </source>
</evidence>
<keyword evidence="3 9" id="KW-1003">Cell membrane</keyword>
<evidence type="ECO:0000313" key="11">
    <source>
        <dbReference type="EMBL" id="GGD70563.1"/>
    </source>
</evidence>
<name>A0A916Z0E7_9SPHN</name>
<keyword evidence="8 9" id="KW-0472">Membrane</keyword>
<keyword evidence="4 9" id="KW-0812">Transmembrane</keyword>
<evidence type="ECO:0000256" key="8">
    <source>
        <dbReference type="ARBA" id="ARBA00023136"/>
    </source>
</evidence>
<keyword evidence="12" id="KW-1185">Reference proteome</keyword>
<dbReference type="HAMAP" id="MF_00422">
    <property type="entry name" value="SecE"/>
    <property type="match status" value="1"/>
</dbReference>
<dbReference type="Proteomes" id="UP000612349">
    <property type="component" value="Unassembled WGS sequence"/>
</dbReference>
<dbReference type="GO" id="GO:0006605">
    <property type="term" value="P:protein targeting"/>
    <property type="evidence" value="ECO:0007669"/>
    <property type="project" value="UniProtKB-UniRule"/>
</dbReference>
<comment type="subunit">
    <text evidence="9">Component of the Sec protein translocase complex. Heterotrimer consisting of SecY, SecE and SecG subunits. The heterotrimers can form oligomers, although 1 heterotrimer is thought to be able to translocate proteins. Interacts with the ribosome. Interacts with SecDF, and other proteins may be involved. Interacts with SecA.</text>
</comment>
<dbReference type="GO" id="GO:0043952">
    <property type="term" value="P:protein transport by the Sec complex"/>
    <property type="evidence" value="ECO:0007669"/>
    <property type="project" value="UniProtKB-UniRule"/>
</dbReference>
<keyword evidence="5 9" id="KW-0653">Protein transport</keyword>
<keyword evidence="2 9" id="KW-0813">Transport</keyword>
<evidence type="ECO:0000256" key="10">
    <source>
        <dbReference type="SAM" id="MobiDB-lite"/>
    </source>
</evidence>
<dbReference type="AlphaFoldDB" id="A0A916Z0E7"/>
<dbReference type="EMBL" id="BMIP01000004">
    <property type="protein sequence ID" value="GGD70563.1"/>
    <property type="molecule type" value="Genomic_DNA"/>
</dbReference>
<feature type="region of interest" description="Disordered" evidence="10">
    <location>
        <begin position="49"/>
        <end position="72"/>
    </location>
</feature>